<dbReference type="AlphaFoldDB" id="A0A7S0FAR8"/>
<feature type="region of interest" description="Disordered" evidence="1">
    <location>
        <begin position="595"/>
        <end position="640"/>
    </location>
</feature>
<gene>
    <name evidence="3" type="ORF">PBAH0796_LOCUS5580</name>
</gene>
<accession>A0A7S0FAR8</accession>
<evidence type="ECO:0000313" key="3">
    <source>
        <dbReference type="EMBL" id="CAD8349862.1"/>
    </source>
</evidence>
<evidence type="ECO:0000256" key="2">
    <source>
        <dbReference type="SAM" id="Phobius"/>
    </source>
</evidence>
<feature type="compositionally biased region" description="Basic and acidic residues" evidence="1">
    <location>
        <begin position="623"/>
        <end position="633"/>
    </location>
</feature>
<name>A0A7S0FAR8_9DINO</name>
<organism evidence="3">
    <name type="scientific">Pyrodinium bahamense</name>
    <dbReference type="NCBI Taxonomy" id="73915"/>
    <lineage>
        <taxon>Eukaryota</taxon>
        <taxon>Sar</taxon>
        <taxon>Alveolata</taxon>
        <taxon>Dinophyceae</taxon>
        <taxon>Gonyaulacales</taxon>
        <taxon>Pyrocystaceae</taxon>
        <taxon>Pyrodinium</taxon>
    </lineage>
</organism>
<keyword evidence="2" id="KW-0472">Membrane</keyword>
<dbReference type="EMBL" id="HBEG01009431">
    <property type="protein sequence ID" value="CAD8349862.1"/>
    <property type="molecule type" value="Transcribed_RNA"/>
</dbReference>
<protein>
    <submittedName>
        <fullName evidence="3">Uncharacterized protein</fullName>
    </submittedName>
</protein>
<proteinExistence type="predicted"/>
<evidence type="ECO:0000256" key="1">
    <source>
        <dbReference type="SAM" id="MobiDB-lite"/>
    </source>
</evidence>
<feature type="transmembrane region" description="Helical" evidence="2">
    <location>
        <begin position="548"/>
        <end position="569"/>
    </location>
</feature>
<feature type="transmembrane region" description="Helical" evidence="2">
    <location>
        <begin position="115"/>
        <end position="135"/>
    </location>
</feature>
<sequence>MDDPANKRPRDDNGEDLYHKCLFCTALPELLDPALAALDSGLGPVFADVRAEVERQLTPEQRAEIRASLRDGAEPLAEVKQHLHDALAFFAGDEGFRQFEEYANRDSPELTASRLAVLVAAFLFFGCACSSWLLFLCAKKDSLAEENGESPYASPVMRCSCCSWCCGCWYAFLAWFIGGVLLAVAVPLCGACLALDGLDGETLRQVAPATGLNLTGDQGALLTDLVDTCVSPSGAGGDADFLSFVYADGENGERVSLRRRLADEVRDRIRDRFETLDERIGSDASLLVLSNNSAVLSLRQWIGTAQVDALIQADALRGVAPYADIGLDPEENGLGVGFTSSMSCSDYTASVDAGSLAGEWVPGISNFVTKLRALGTEIPGQSGCARNVTCTGTGESLRACNGGNAVIALKKALLATGSFKCSLFELPDGSTCDPLDMSRASGTWQGDCLQPNGNAVIKELSCNLTEFKQYVNDYDGRISNVLDWLDEAVLATRDNISVSLKRLVEDRVLAPLNEVLDDTSCGFLATQYDKLVEGLCYQGVFGVWVMGWSYVACGVIATLLTPLIFAVWLRTTGNNHWMTSMQVMTAQTDDYVVESAGGPDQDDIETPRHISSARGPGNGSEVTPREKVMRYSPRDGNLTGHLEAVSFPR</sequence>
<feature type="transmembrane region" description="Helical" evidence="2">
    <location>
        <begin position="173"/>
        <end position="195"/>
    </location>
</feature>
<reference evidence="3" key="1">
    <citation type="submission" date="2021-01" db="EMBL/GenBank/DDBJ databases">
        <authorList>
            <person name="Corre E."/>
            <person name="Pelletier E."/>
            <person name="Niang G."/>
            <person name="Scheremetjew M."/>
            <person name="Finn R."/>
            <person name="Kale V."/>
            <person name="Holt S."/>
            <person name="Cochrane G."/>
            <person name="Meng A."/>
            <person name="Brown T."/>
            <person name="Cohen L."/>
        </authorList>
    </citation>
    <scope>NUCLEOTIDE SEQUENCE</scope>
    <source>
        <strain evidence="3">Pbaha01</strain>
    </source>
</reference>
<keyword evidence="2" id="KW-1133">Transmembrane helix</keyword>
<keyword evidence="2" id="KW-0812">Transmembrane</keyword>